<gene>
    <name evidence="3" type="ORF">GCM10022211_03560</name>
</gene>
<evidence type="ECO:0000313" key="3">
    <source>
        <dbReference type="EMBL" id="GAA3997470.1"/>
    </source>
</evidence>
<accession>A0ABP7RH48</accession>
<dbReference type="EMBL" id="BAAAZD010000001">
    <property type="protein sequence ID" value="GAA3997470.1"/>
    <property type="molecule type" value="Genomic_DNA"/>
</dbReference>
<comment type="caution">
    <text evidence="3">The sequence shown here is derived from an EMBL/GenBank/DDBJ whole genome shotgun (WGS) entry which is preliminary data.</text>
</comment>
<protein>
    <recommendedName>
        <fullName evidence="5">Cell division protein FtsQ</fullName>
    </recommendedName>
</protein>
<feature type="region of interest" description="Disordered" evidence="1">
    <location>
        <begin position="1"/>
        <end position="36"/>
    </location>
</feature>
<keyword evidence="2" id="KW-0812">Transmembrane</keyword>
<keyword evidence="4" id="KW-1185">Reference proteome</keyword>
<feature type="transmembrane region" description="Helical" evidence="2">
    <location>
        <begin position="45"/>
        <end position="67"/>
    </location>
</feature>
<evidence type="ECO:0000256" key="1">
    <source>
        <dbReference type="SAM" id="MobiDB-lite"/>
    </source>
</evidence>
<evidence type="ECO:0000313" key="4">
    <source>
        <dbReference type="Proteomes" id="UP001501310"/>
    </source>
</evidence>
<keyword evidence="2" id="KW-1133">Transmembrane helix</keyword>
<name>A0ABP7RH48_9SPHN</name>
<sequence>MPSAKKAVDLAGGPRKVGSRIRRAPPPKPEKRLTAAELRERERTVVVGGILLFAVALCVIMVAAGQWGGWSPSHVQLVINAS</sequence>
<proteinExistence type="predicted"/>
<organism evidence="3 4">
    <name type="scientific">Sphingomonas humi</name>
    <dbReference type="NCBI Taxonomy" id="335630"/>
    <lineage>
        <taxon>Bacteria</taxon>
        <taxon>Pseudomonadati</taxon>
        <taxon>Pseudomonadota</taxon>
        <taxon>Alphaproteobacteria</taxon>
        <taxon>Sphingomonadales</taxon>
        <taxon>Sphingomonadaceae</taxon>
        <taxon>Sphingomonas</taxon>
    </lineage>
</organism>
<reference evidence="4" key="1">
    <citation type="journal article" date="2019" name="Int. J. Syst. Evol. Microbiol.">
        <title>The Global Catalogue of Microorganisms (GCM) 10K type strain sequencing project: providing services to taxonomists for standard genome sequencing and annotation.</title>
        <authorList>
            <consortium name="The Broad Institute Genomics Platform"/>
            <consortium name="The Broad Institute Genome Sequencing Center for Infectious Disease"/>
            <person name="Wu L."/>
            <person name="Ma J."/>
        </authorList>
    </citation>
    <scope>NUCLEOTIDE SEQUENCE [LARGE SCALE GENOMIC DNA]</scope>
    <source>
        <strain evidence="4">JCM 16603</strain>
    </source>
</reference>
<evidence type="ECO:0008006" key="5">
    <source>
        <dbReference type="Google" id="ProtNLM"/>
    </source>
</evidence>
<keyword evidence="2" id="KW-0472">Membrane</keyword>
<evidence type="ECO:0000256" key="2">
    <source>
        <dbReference type="SAM" id="Phobius"/>
    </source>
</evidence>
<dbReference type="Proteomes" id="UP001501310">
    <property type="component" value="Unassembled WGS sequence"/>
</dbReference>